<evidence type="ECO:0000256" key="2">
    <source>
        <dbReference type="ARBA" id="ARBA00022692"/>
    </source>
</evidence>
<feature type="transmembrane region" description="Helical" evidence="6">
    <location>
        <begin position="45"/>
        <end position="64"/>
    </location>
</feature>
<dbReference type="PANTHER" id="PTHR16201">
    <property type="entry name" value="SEVEN TRANSMEMBRANE PROTEIN 1-RELATED"/>
    <property type="match status" value="1"/>
</dbReference>
<reference evidence="8" key="1">
    <citation type="submission" date="2016-05" db="EMBL/GenBank/DDBJ databases">
        <title>Comparative genomics of biotechnologically important yeasts.</title>
        <authorList>
            <consortium name="DOE Joint Genome Institute"/>
            <person name="Riley R."/>
            <person name="Haridas S."/>
            <person name="Wolfe K.H."/>
            <person name="Lopes M.R."/>
            <person name="Hittinger C.T."/>
            <person name="Goker M."/>
            <person name="Salamov A."/>
            <person name="Wisecaver J."/>
            <person name="Long T.M."/>
            <person name="Aerts A.L."/>
            <person name="Barry K."/>
            <person name="Choi C."/>
            <person name="Clum A."/>
            <person name="Coughlan A.Y."/>
            <person name="Deshpande S."/>
            <person name="Douglass A.P."/>
            <person name="Hanson S.J."/>
            <person name="Klenk H.-P."/>
            <person name="Labutti K."/>
            <person name="Lapidus A."/>
            <person name="Lindquist E."/>
            <person name="Lipzen A."/>
            <person name="Meier-Kolthoff J.P."/>
            <person name="Ohm R.A."/>
            <person name="Otillar R.P."/>
            <person name="Pangilinan J."/>
            <person name="Peng Y."/>
            <person name="Rokas A."/>
            <person name="Rosa C.A."/>
            <person name="Scheuner C."/>
            <person name="Sibirny A.A."/>
            <person name="Slot J.C."/>
            <person name="Stielow J.B."/>
            <person name="Sun H."/>
            <person name="Kurtzman C.P."/>
            <person name="Blackwell M."/>
            <person name="Grigoriev I.V."/>
            <person name="Jeffries T.W."/>
        </authorList>
    </citation>
    <scope>NUCLEOTIDE SEQUENCE [LARGE SCALE GENOMIC DNA]</scope>
    <source>
        <strain evidence="8">NRRL Y-2460</strain>
    </source>
</reference>
<evidence type="ECO:0000256" key="3">
    <source>
        <dbReference type="ARBA" id="ARBA00022989"/>
    </source>
</evidence>
<evidence type="ECO:0008006" key="9">
    <source>
        <dbReference type="Google" id="ProtNLM"/>
    </source>
</evidence>
<keyword evidence="4 6" id="KW-0472">Membrane</keyword>
<feature type="compositionally biased region" description="Basic and acidic residues" evidence="5">
    <location>
        <begin position="228"/>
        <end position="239"/>
    </location>
</feature>
<feature type="region of interest" description="Disordered" evidence="5">
    <location>
        <begin position="228"/>
        <end position="259"/>
    </location>
</feature>
<feature type="transmembrane region" description="Helical" evidence="6">
    <location>
        <begin position="163"/>
        <end position="185"/>
    </location>
</feature>
<evidence type="ECO:0000313" key="7">
    <source>
        <dbReference type="EMBL" id="ODV94059.1"/>
    </source>
</evidence>
<organism evidence="7 8">
    <name type="scientific">Pachysolen tannophilus NRRL Y-2460</name>
    <dbReference type="NCBI Taxonomy" id="669874"/>
    <lineage>
        <taxon>Eukaryota</taxon>
        <taxon>Fungi</taxon>
        <taxon>Dikarya</taxon>
        <taxon>Ascomycota</taxon>
        <taxon>Saccharomycotina</taxon>
        <taxon>Pichiomycetes</taxon>
        <taxon>Pachysolenaceae</taxon>
        <taxon>Pachysolen</taxon>
    </lineage>
</organism>
<protein>
    <recommendedName>
        <fullName evidence="9">PQ-loop repeat-containing protein</fullName>
    </recommendedName>
</protein>
<comment type="subcellular location">
    <subcellularLocation>
        <location evidence="1">Membrane</location>
        <topology evidence="1">Multi-pass membrane protein</topology>
    </subcellularLocation>
</comment>
<keyword evidence="8" id="KW-1185">Reference proteome</keyword>
<dbReference type="EMBL" id="KV454016">
    <property type="protein sequence ID" value="ODV94059.1"/>
    <property type="molecule type" value="Genomic_DNA"/>
</dbReference>
<dbReference type="Gene3D" id="1.20.1280.290">
    <property type="match status" value="1"/>
</dbReference>
<evidence type="ECO:0000256" key="6">
    <source>
        <dbReference type="SAM" id="Phobius"/>
    </source>
</evidence>
<name>A0A1E4TQR5_PACTA</name>
<dbReference type="FunFam" id="1.20.1280.290:FF:000024">
    <property type="entry name" value="Putative membrane protein"/>
    <property type="match status" value="1"/>
</dbReference>
<feature type="transmembrane region" description="Helical" evidence="6">
    <location>
        <begin position="6"/>
        <end position="25"/>
    </location>
</feature>
<gene>
    <name evidence="7" type="ORF">PACTADRAFT_34873</name>
</gene>
<proteinExistence type="predicted"/>
<dbReference type="Proteomes" id="UP000094236">
    <property type="component" value="Unassembled WGS sequence"/>
</dbReference>
<keyword evidence="2 6" id="KW-0812">Transmembrane</keyword>
<dbReference type="InterPro" id="IPR006603">
    <property type="entry name" value="PQ-loop_rpt"/>
</dbReference>
<dbReference type="SMART" id="SM00679">
    <property type="entry name" value="CTNS"/>
    <property type="match status" value="2"/>
</dbReference>
<keyword evidence="3 6" id="KW-1133">Transmembrane helix</keyword>
<dbReference type="AlphaFoldDB" id="A0A1E4TQR5"/>
<dbReference type="Pfam" id="PF04193">
    <property type="entry name" value="PQ-loop"/>
    <property type="match status" value="1"/>
</dbReference>
<dbReference type="InterPro" id="IPR051415">
    <property type="entry name" value="LAAT-1"/>
</dbReference>
<sequence length="259" mass="29009">MGSGNSVAATVLGTIGTILWCIQLIPQIIYNYRRKNCEGLPPIMLFLWAISGVPFSIYLCSINAEIALQVQPQLFTVFCYITWIQSLYYPPTSMPRKKIIILGVFVIAVALGLEIGFIIPLKELYVDKGVTWPTLVFGIIASVLLALGLIPPYFELAKRQGRVIGINFIFLAIDSMGAIFSLASVCVENGSLNIMSVVLYALVLCMELGIFCSQGIWLLRFKVFGRKDSNQDEEEKKYLEEEEEIDAKVSYPEKEEQDE</sequence>
<accession>A0A1E4TQR5</accession>
<evidence type="ECO:0000256" key="1">
    <source>
        <dbReference type="ARBA" id="ARBA00004141"/>
    </source>
</evidence>
<evidence type="ECO:0000256" key="5">
    <source>
        <dbReference type="SAM" id="MobiDB-lite"/>
    </source>
</evidence>
<dbReference type="OrthoDB" id="407617at2759"/>
<feature type="transmembrane region" description="Helical" evidence="6">
    <location>
        <begin position="100"/>
        <end position="119"/>
    </location>
</feature>
<evidence type="ECO:0000256" key="4">
    <source>
        <dbReference type="ARBA" id="ARBA00023136"/>
    </source>
</evidence>
<feature type="transmembrane region" description="Helical" evidence="6">
    <location>
        <begin position="131"/>
        <end position="151"/>
    </location>
</feature>
<dbReference type="GO" id="GO:0016020">
    <property type="term" value="C:membrane"/>
    <property type="evidence" value="ECO:0007669"/>
    <property type="project" value="UniProtKB-SubCell"/>
</dbReference>
<dbReference type="PANTHER" id="PTHR16201:SF37">
    <property type="entry name" value="PQ-LOOP REPEAT-CONTAINING PROTEIN"/>
    <property type="match status" value="1"/>
</dbReference>
<feature type="transmembrane region" description="Helical" evidence="6">
    <location>
        <begin position="197"/>
        <end position="219"/>
    </location>
</feature>
<evidence type="ECO:0000313" key="8">
    <source>
        <dbReference type="Proteomes" id="UP000094236"/>
    </source>
</evidence>